<evidence type="ECO:0000313" key="3">
    <source>
        <dbReference type="EMBL" id="KAF2871450.1"/>
    </source>
</evidence>
<name>A0A7C8IDJ8_9PLEO</name>
<protein>
    <recommendedName>
        <fullName evidence="5">ML-like domain-containing protein</fullName>
    </recommendedName>
</protein>
<comment type="caution">
    <text evidence="3">The sequence shown here is derived from an EMBL/GenBank/DDBJ whole genome shotgun (WGS) entry which is preliminary data.</text>
</comment>
<organism evidence="3 4">
    <name type="scientific">Massariosphaeria phaeospora</name>
    <dbReference type="NCBI Taxonomy" id="100035"/>
    <lineage>
        <taxon>Eukaryota</taxon>
        <taxon>Fungi</taxon>
        <taxon>Dikarya</taxon>
        <taxon>Ascomycota</taxon>
        <taxon>Pezizomycotina</taxon>
        <taxon>Dothideomycetes</taxon>
        <taxon>Pleosporomycetidae</taxon>
        <taxon>Pleosporales</taxon>
        <taxon>Pleosporales incertae sedis</taxon>
        <taxon>Massariosphaeria</taxon>
    </lineage>
</organism>
<dbReference type="OrthoDB" id="3438213at2759"/>
<keyword evidence="1" id="KW-0812">Transmembrane</keyword>
<keyword evidence="2" id="KW-0732">Signal</keyword>
<evidence type="ECO:0008006" key="5">
    <source>
        <dbReference type="Google" id="ProtNLM"/>
    </source>
</evidence>
<gene>
    <name evidence="3" type="ORF">BDV95DRAFT_594560</name>
</gene>
<evidence type="ECO:0000256" key="2">
    <source>
        <dbReference type="SAM" id="SignalP"/>
    </source>
</evidence>
<evidence type="ECO:0000313" key="4">
    <source>
        <dbReference type="Proteomes" id="UP000481861"/>
    </source>
</evidence>
<dbReference type="Proteomes" id="UP000481861">
    <property type="component" value="Unassembled WGS sequence"/>
</dbReference>
<reference evidence="3 4" key="1">
    <citation type="submission" date="2020-01" db="EMBL/GenBank/DDBJ databases">
        <authorList>
            <consortium name="DOE Joint Genome Institute"/>
            <person name="Haridas S."/>
            <person name="Albert R."/>
            <person name="Binder M."/>
            <person name="Bloem J."/>
            <person name="Labutti K."/>
            <person name="Salamov A."/>
            <person name="Andreopoulos B."/>
            <person name="Baker S.E."/>
            <person name="Barry K."/>
            <person name="Bills G."/>
            <person name="Bluhm B.H."/>
            <person name="Cannon C."/>
            <person name="Castanera R."/>
            <person name="Culley D.E."/>
            <person name="Daum C."/>
            <person name="Ezra D."/>
            <person name="Gonzalez J.B."/>
            <person name="Henrissat B."/>
            <person name="Kuo A."/>
            <person name="Liang C."/>
            <person name="Lipzen A."/>
            <person name="Lutzoni F."/>
            <person name="Magnuson J."/>
            <person name="Mondo S."/>
            <person name="Nolan M."/>
            <person name="Ohm R."/>
            <person name="Pangilinan J."/>
            <person name="Park H.-J.H."/>
            <person name="Ramirez L."/>
            <person name="Alfaro M."/>
            <person name="Sun H."/>
            <person name="Tritt A."/>
            <person name="Yoshinaga Y."/>
            <person name="Zwiers L.-H.L."/>
            <person name="Turgeon B.G."/>
            <person name="Goodwin S.B."/>
            <person name="Spatafora J.W."/>
            <person name="Crous P.W."/>
            <person name="Grigoriev I.V."/>
        </authorList>
    </citation>
    <scope>NUCLEOTIDE SEQUENCE [LARGE SCALE GENOMIC DNA]</scope>
    <source>
        <strain evidence="3 4">CBS 611.86</strain>
    </source>
</reference>
<keyword evidence="1" id="KW-0472">Membrane</keyword>
<dbReference type="EMBL" id="JAADJZ010000011">
    <property type="protein sequence ID" value="KAF2871450.1"/>
    <property type="molecule type" value="Genomic_DNA"/>
</dbReference>
<sequence length="158" mass="16861">MRNSFFTNMLFLLSVISAVALAAPEMHAAVLTVRQAPADPVAQCAVYERTANLSTIGGNSTYRGTFFSLSRVGTMYDARMFDQAILALPAMTADPALNQACPNWTEIAIREAASNFTRGTVLQFSGIPPSAGIKAGPEVIFIVGFIMVLLGLVWSTAP</sequence>
<feature type="transmembrane region" description="Helical" evidence="1">
    <location>
        <begin position="139"/>
        <end position="157"/>
    </location>
</feature>
<feature type="signal peptide" evidence="2">
    <location>
        <begin position="1"/>
        <end position="22"/>
    </location>
</feature>
<proteinExistence type="predicted"/>
<feature type="chain" id="PRO_5028871407" description="ML-like domain-containing protein" evidence="2">
    <location>
        <begin position="23"/>
        <end position="158"/>
    </location>
</feature>
<evidence type="ECO:0000256" key="1">
    <source>
        <dbReference type="SAM" id="Phobius"/>
    </source>
</evidence>
<accession>A0A7C8IDJ8</accession>
<keyword evidence="1" id="KW-1133">Transmembrane helix</keyword>
<keyword evidence="4" id="KW-1185">Reference proteome</keyword>
<dbReference type="AlphaFoldDB" id="A0A7C8IDJ8"/>